<evidence type="ECO:0000256" key="1">
    <source>
        <dbReference type="ARBA" id="ARBA00000900"/>
    </source>
</evidence>
<evidence type="ECO:0000256" key="14">
    <source>
        <dbReference type="PROSITE-ProRule" id="PRU00175"/>
    </source>
</evidence>
<evidence type="ECO:0000256" key="3">
    <source>
        <dbReference type="ARBA" id="ARBA00004906"/>
    </source>
</evidence>
<dbReference type="GO" id="GO:0061630">
    <property type="term" value="F:ubiquitin protein ligase activity"/>
    <property type="evidence" value="ECO:0007669"/>
    <property type="project" value="UniProtKB-EC"/>
</dbReference>
<dbReference type="InterPro" id="IPR013083">
    <property type="entry name" value="Znf_RING/FYVE/PHD"/>
</dbReference>
<evidence type="ECO:0000256" key="2">
    <source>
        <dbReference type="ARBA" id="ARBA00004167"/>
    </source>
</evidence>
<dbReference type="GO" id="GO:0008270">
    <property type="term" value="F:zinc ion binding"/>
    <property type="evidence" value="ECO:0007669"/>
    <property type="project" value="UniProtKB-KW"/>
</dbReference>
<gene>
    <name evidence="18" type="ORF">L484_008417</name>
</gene>
<dbReference type="GO" id="GO:0016020">
    <property type="term" value="C:membrane"/>
    <property type="evidence" value="ECO:0007669"/>
    <property type="project" value="UniProtKB-SubCell"/>
</dbReference>
<feature type="region of interest" description="Disordered" evidence="15">
    <location>
        <begin position="141"/>
        <end position="170"/>
    </location>
</feature>
<evidence type="ECO:0000256" key="4">
    <source>
        <dbReference type="ARBA" id="ARBA00012483"/>
    </source>
</evidence>
<keyword evidence="6 16" id="KW-0812">Transmembrane</keyword>
<feature type="domain" description="RING-type" evidence="17">
    <location>
        <begin position="95"/>
        <end position="137"/>
    </location>
</feature>
<dbReference type="KEGG" id="mnt:21391785"/>
<evidence type="ECO:0000256" key="15">
    <source>
        <dbReference type="SAM" id="MobiDB-lite"/>
    </source>
</evidence>
<dbReference type="AlphaFoldDB" id="W9SX80"/>
<dbReference type="PANTHER" id="PTHR45768:SF61">
    <property type="entry name" value="RING-H2 FINGER PROTEIN ATL18"/>
    <property type="match status" value="1"/>
</dbReference>
<dbReference type="SUPFAM" id="SSF57850">
    <property type="entry name" value="RING/U-box"/>
    <property type="match status" value="1"/>
</dbReference>
<evidence type="ECO:0000313" key="18">
    <source>
        <dbReference type="EMBL" id="EXC31620.1"/>
    </source>
</evidence>
<keyword evidence="7" id="KW-0479">Metal-binding</keyword>
<dbReference type="PROSITE" id="PS50089">
    <property type="entry name" value="ZF_RING_2"/>
    <property type="match status" value="1"/>
</dbReference>
<evidence type="ECO:0000256" key="11">
    <source>
        <dbReference type="ARBA" id="ARBA00022989"/>
    </source>
</evidence>
<comment type="subcellular location">
    <subcellularLocation>
        <location evidence="2">Membrane</location>
        <topology evidence="2">Single-pass membrane protein</topology>
    </subcellularLocation>
</comment>
<comment type="similarity">
    <text evidence="13">Belongs to the RING-type zinc finger family. ATL subfamily.</text>
</comment>
<dbReference type="SMART" id="SM00184">
    <property type="entry name" value="RING"/>
    <property type="match status" value="1"/>
</dbReference>
<dbReference type="eggNOG" id="KOG0800">
    <property type="taxonomic scope" value="Eukaryota"/>
</dbReference>
<dbReference type="InterPro" id="IPR001841">
    <property type="entry name" value="Znf_RING"/>
</dbReference>
<evidence type="ECO:0000256" key="16">
    <source>
        <dbReference type="SAM" id="Phobius"/>
    </source>
</evidence>
<evidence type="ECO:0000256" key="13">
    <source>
        <dbReference type="ARBA" id="ARBA00024209"/>
    </source>
</evidence>
<reference evidence="19" key="1">
    <citation type="submission" date="2013-01" db="EMBL/GenBank/DDBJ databases">
        <title>Draft Genome Sequence of a Mulberry Tree, Morus notabilis C.K. Schneid.</title>
        <authorList>
            <person name="He N."/>
            <person name="Zhao S."/>
        </authorList>
    </citation>
    <scope>NUCLEOTIDE SEQUENCE</scope>
</reference>
<evidence type="ECO:0000256" key="10">
    <source>
        <dbReference type="ARBA" id="ARBA00022833"/>
    </source>
</evidence>
<keyword evidence="10" id="KW-0862">Zinc</keyword>
<evidence type="ECO:0000256" key="5">
    <source>
        <dbReference type="ARBA" id="ARBA00022679"/>
    </source>
</evidence>
<dbReference type="EMBL" id="KE346265">
    <property type="protein sequence ID" value="EXC31620.1"/>
    <property type="molecule type" value="Genomic_DNA"/>
</dbReference>
<keyword evidence="19" id="KW-1185">Reference proteome</keyword>
<evidence type="ECO:0000256" key="6">
    <source>
        <dbReference type="ARBA" id="ARBA00022692"/>
    </source>
</evidence>
<dbReference type="OrthoDB" id="8062037at2759"/>
<organism evidence="18 19">
    <name type="scientific">Morus notabilis</name>
    <dbReference type="NCBI Taxonomy" id="981085"/>
    <lineage>
        <taxon>Eukaryota</taxon>
        <taxon>Viridiplantae</taxon>
        <taxon>Streptophyta</taxon>
        <taxon>Embryophyta</taxon>
        <taxon>Tracheophyta</taxon>
        <taxon>Spermatophyta</taxon>
        <taxon>Magnoliopsida</taxon>
        <taxon>eudicotyledons</taxon>
        <taxon>Gunneridae</taxon>
        <taxon>Pentapetalae</taxon>
        <taxon>rosids</taxon>
        <taxon>fabids</taxon>
        <taxon>Rosales</taxon>
        <taxon>Moraceae</taxon>
        <taxon>Moreae</taxon>
        <taxon>Morus</taxon>
    </lineage>
</organism>
<keyword evidence="5" id="KW-0808">Transferase</keyword>
<dbReference type="Pfam" id="PF13639">
    <property type="entry name" value="zf-RING_2"/>
    <property type="match status" value="1"/>
</dbReference>
<evidence type="ECO:0000313" key="19">
    <source>
        <dbReference type="Proteomes" id="UP000030645"/>
    </source>
</evidence>
<accession>W9SX80</accession>
<comment type="pathway">
    <text evidence="3">Protein modification; protein ubiquitination.</text>
</comment>
<evidence type="ECO:0000259" key="17">
    <source>
        <dbReference type="PROSITE" id="PS50089"/>
    </source>
</evidence>
<evidence type="ECO:0000256" key="8">
    <source>
        <dbReference type="ARBA" id="ARBA00022771"/>
    </source>
</evidence>
<protein>
    <recommendedName>
        <fullName evidence="4">RING-type E3 ubiquitin transferase</fullName>
        <ecNumber evidence="4">2.3.2.27</ecNumber>
    </recommendedName>
</protein>
<keyword evidence="8 14" id="KW-0863">Zinc-finger</keyword>
<keyword evidence="11 16" id="KW-1133">Transmembrane helix</keyword>
<evidence type="ECO:0000256" key="12">
    <source>
        <dbReference type="ARBA" id="ARBA00023136"/>
    </source>
</evidence>
<dbReference type="PANTHER" id="PTHR45768">
    <property type="entry name" value="E3 UBIQUITIN-PROTEIN LIGASE RNF13-LIKE"/>
    <property type="match status" value="1"/>
</dbReference>
<dbReference type="Gene3D" id="3.30.40.10">
    <property type="entry name" value="Zinc/RING finger domain, C3HC4 (zinc finger)"/>
    <property type="match status" value="1"/>
</dbReference>
<keyword evidence="12 16" id="KW-0472">Membrane</keyword>
<dbReference type="FunFam" id="3.30.40.10:FF:000982">
    <property type="entry name" value="RING-H2 finger protein ATL2K"/>
    <property type="match status" value="1"/>
</dbReference>
<sequence length="170" mass="18418">MVNNRVMTVAGQVMVMAIILSIIFLFVGIGLLIFVHVCIVGRAFRRGFGNVSVAMERGSNGSDITGSTSMSKDDLEKLPCFDYMTKDTATSPVDCAVCLESFQVGEKCRLLPICKHSFHAECVDAWLLQAPFCPMCRTSADSSKGSGDPDASLEMIGESQTAERSGHLRK</sequence>
<feature type="transmembrane region" description="Helical" evidence="16">
    <location>
        <begin position="12"/>
        <end position="39"/>
    </location>
</feature>
<evidence type="ECO:0000256" key="9">
    <source>
        <dbReference type="ARBA" id="ARBA00022786"/>
    </source>
</evidence>
<dbReference type="EC" id="2.3.2.27" evidence="4"/>
<dbReference type="Proteomes" id="UP000030645">
    <property type="component" value="Unassembled WGS sequence"/>
</dbReference>
<name>W9SX80_9ROSA</name>
<comment type="catalytic activity">
    <reaction evidence="1">
        <text>S-ubiquitinyl-[E2 ubiquitin-conjugating enzyme]-L-cysteine + [acceptor protein]-L-lysine = [E2 ubiquitin-conjugating enzyme]-L-cysteine + N(6)-ubiquitinyl-[acceptor protein]-L-lysine.</text>
        <dbReference type="EC" id="2.3.2.27"/>
    </reaction>
</comment>
<proteinExistence type="inferred from homology"/>
<evidence type="ECO:0000256" key="7">
    <source>
        <dbReference type="ARBA" id="ARBA00022723"/>
    </source>
</evidence>
<keyword evidence="9" id="KW-0833">Ubl conjugation pathway</keyword>